<dbReference type="Pfam" id="PF07589">
    <property type="entry name" value="PEP-CTERM"/>
    <property type="match status" value="1"/>
</dbReference>
<sequence length="249" mass="27564">MMFQRTRSVLSACGVALLTLASSSQAGWIQDTTYSDLWVGDGAHSGLVYDAAQELTWLQDANYAKTSGHDADGFMSWDDSVTWADQLIFGGWDDWRLWSVTDLGNDGCNYDVDGTDCGYNIDTATSELGHLWYETLGNIAWRDTSGNPGQPGWGLTNTGPFQNFERDLYWSGTEYAPGPGSAWSFNTDSGDQYFDSKIFRLYAWAVRPGQVDVAAVDAQPVPTPATLWLVGAGLLGLSLRRRRRLRRFV</sequence>
<gene>
    <name evidence="4" type="ORF">CKO40_13470</name>
</gene>
<dbReference type="InterPro" id="IPR011460">
    <property type="entry name" value="Lcl_C"/>
</dbReference>
<protein>
    <recommendedName>
        <fullName evidence="6">PEP-CTERM protein-sorting domain-containing protein</fullName>
    </recommendedName>
</protein>
<evidence type="ECO:0000259" key="3">
    <source>
        <dbReference type="Pfam" id="PF07603"/>
    </source>
</evidence>
<accession>A0AAJ0U580</accession>
<dbReference type="AlphaFoldDB" id="A0AAJ0U580"/>
<keyword evidence="5" id="KW-1185">Reference proteome</keyword>
<feature type="chain" id="PRO_5042526201" description="PEP-CTERM protein-sorting domain-containing protein" evidence="1">
    <location>
        <begin position="27"/>
        <end position="249"/>
    </location>
</feature>
<dbReference type="InterPro" id="IPR013424">
    <property type="entry name" value="Ice-binding_C"/>
</dbReference>
<evidence type="ECO:0000259" key="2">
    <source>
        <dbReference type="Pfam" id="PF07589"/>
    </source>
</evidence>
<name>A0AAJ0U580_9GAMM</name>
<feature type="domain" description="Ice-binding protein C-terminal" evidence="2">
    <location>
        <begin position="220"/>
        <end position="242"/>
    </location>
</feature>
<keyword evidence="1" id="KW-0732">Signal</keyword>
<dbReference type="Proteomes" id="UP001296776">
    <property type="component" value="Unassembled WGS sequence"/>
</dbReference>
<feature type="signal peptide" evidence="1">
    <location>
        <begin position="1"/>
        <end position="26"/>
    </location>
</feature>
<dbReference type="Pfam" id="PF07603">
    <property type="entry name" value="Lcl_C"/>
    <property type="match status" value="1"/>
</dbReference>
<proteinExistence type="predicted"/>
<feature type="domain" description="Lcl C-terminal" evidence="3">
    <location>
        <begin position="46"/>
        <end position="207"/>
    </location>
</feature>
<evidence type="ECO:0000256" key="1">
    <source>
        <dbReference type="SAM" id="SignalP"/>
    </source>
</evidence>
<reference evidence="4" key="1">
    <citation type="submission" date="2017-08" db="EMBL/GenBank/DDBJ databases">
        <authorList>
            <person name="Imhoff J.F."/>
            <person name="Rahn T."/>
            <person name="Kuenzel S."/>
            <person name="Neulinger S.C."/>
        </authorList>
    </citation>
    <scope>NUCLEOTIDE SEQUENCE</scope>
    <source>
        <strain evidence="4">DSM 11080</strain>
    </source>
</reference>
<evidence type="ECO:0000313" key="5">
    <source>
        <dbReference type="Proteomes" id="UP001296776"/>
    </source>
</evidence>
<dbReference type="NCBIfam" id="TIGR02595">
    <property type="entry name" value="PEP_CTERM"/>
    <property type="match status" value="1"/>
</dbReference>
<comment type="caution">
    <text evidence="4">The sequence shown here is derived from an EMBL/GenBank/DDBJ whole genome shotgun (WGS) entry which is preliminary data.</text>
</comment>
<evidence type="ECO:0000313" key="4">
    <source>
        <dbReference type="EMBL" id="MBK1705533.1"/>
    </source>
</evidence>
<dbReference type="EMBL" id="NRSJ01000023">
    <property type="protein sequence ID" value="MBK1705533.1"/>
    <property type="molecule type" value="Genomic_DNA"/>
</dbReference>
<evidence type="ECO:0008006" key="6">
    <source>
        <dbReference type="Google" id="ProtNLM"/>
    </source>
</evidence>
<organism evidence="4 5">
    <name type="scientific">Halochromatium glycolicum</name>
    <dbReference type="NCBI Taxonomy" id="85075"/>
    <lineage>
        <taxon>Bacteria</taxon>
        <taxon>Pseudomonadati</taxon>
        <taxon>Pseudomonadota</taxon>
        <taxon>Gammaproteobacteria</taxon>
        <taxon>Chromatiales</taxon>
        <taxon>Chromatiaceae</taxon>
        <taxon>Halochromatium</taxon>
    </lineage>
</organism>
<reference evidence="4" key="2">
    <citation type="journal article" date="2020" name="Microorganisms">
        <title>Osmotic Adaptation and Compatible Solute Biosynthesis of Phototrophic Bacteria as Revealed from Genome Analyses.</title>
        <authorList>
            <person name="Imhoff J.F."/>
            <person name="Rahn T."/>
            <person name="Kunzel S."/>
            <person name="Keller A."/>
            <person name="Neulinger S.C."/>
        </authorList>
    </citation>
    <scope>NUCLEOTIDE SEQUENCE</scope>
    <source>
        <strain evidence="4">DSM 11080</strain>
    </source>
</reference>